<dbReference type="SUPFAM" id="SSF46785">
    <property type="entry name" value="Winged helix' DNA-binding domain"/>
    <property type="match status" value="1"/>
</dbReference>
<dbReference type="InterPro" id="IPR001845">
    <property type="entry name" value="HTH_ArsR_DNA-bd_dom"/>
</dbReference>
<dbReference type="InterPro" id="IPR051081">
    <property type="entry name" value="HTH_MetalResp_TranReg"/>
</dbReference>
<dbReference type="InterPro" id="IPR036390">
    <property type="entry name" value="WH_DNA-bd_sf"/>
</dbReference>
<reference evidence="5 6" key="1">
    <citation type="journal article" date="2016" name="Nat. Commun.">
        <title>Thousands of microbial genomes shed light on interconnected biogeochemical processes in an aquifer system.</title>
        <authorList>
            <person name="Anantharaman K."/>
            <person name="Brown C.T."/>
            <person name="Hug L.A."/>
            <person name="Sharon I."/>
            <person name="Castelle C.J."/>
            <person name="Probst A.J."/>
            <person name="Thomas B.C."/>
            <person name="Singh A."/>
            <person name="Wilkins M.J."/>
            <person name="Karaoz U."/>
            <person name="Brodie E.L."/>
            <person name="Williams K.H."/>
            <person name="Hubbard S.S."/>
            <person name="Banfield J.F."/>
        </authorList>
    </citation>
    <scope>NUCLEOTIDE SEQUENCE [LARGE SCALE GENOMIC DNA]</scope>
</reference>
<sequence>MSELCKQMAKMGKGLGNENRFTILQVLMKKPSTVGEISKKVELPQPSVSQHLKVLKEANLVENTRKGQEVLYKVNVSFMASLLKTLTTNLSNKNY</sequence>
<dbReference type="PRINTS" id="PR00778">
    <property type="entry name" value="HTHARSR"/>
</dbReference>
<comment type="caution">
    <text evidence="5">The sequence shown here is derived from an EMBL/GenBank/DDBJ whole genome shotgun (WGS) entry which is preliminary data.</text>
</comment>
<dbReference type="InterPro" id="IPR036388">
    <property type="entry name" value="WH-like_DNA-bd_sf"/>
</dbReference>
<name>A0A1F6WY35_9BACT</name>
<dbReference type="SMART" id="SM00418">
    <property type="entry name" value="HTH_ARSR"/>
    <property type="match status" value="1"/>
</dbReference>
<gene>
    <name evidence="5" type="ORF">A3A91_01145</name>
</gene>
<protein>
    <recommendedName>
        <fullName evidence="4">HTH arsR-type domain-containing protein</fullName>
    </recommendedName>
</protein>
<dbReference type="Proteomes" id="UP000177001">
    <property type="component" value="Unassembled WGS sequence"/>
</dbReference>
<proteinExistence type="predicted"/>
<dbReference type="PROSITE" id="PS50987">
    <property type="entry name" value="HTH_ARSR_2"/>
    <property type="match status" value="1"/>
</dbReference>
<dbReference type="CDD" id="cd00090">
    <property type="entry name" value="HTH_ARSR"/>
    <property type="match status" value="1"/>
</dbReference>
<evidence type="ECO:0000256" key="1">
    <source>
        <dbReference type="ARBA" id="ARBA00023015"/>
    </source>
</evidence>
<accession>A0A1F6WY35</accession>
<evidence type="ECO:0000313" key="5">
    <source>
        <dbReference type="EMBL" id="OGI86807.1"/>
    </source>
</evidence>
<feature type="domain" description="HTH arsR-type" evidence="4">
    <location>
        <begin position="1"/>
        <end position="94"/>
    </location>
</feature>
<dbReference type="PANTHER" id="PTHR33154:SF33">
    <property type="entry name" value="TRANSCRIPTIONAL REPRESSOR SDPR"/>
    <property type="match status" value="1"/>
</dbReference>
<evidence type="ECO:0000313" key="6">
    <source>
        <dbReference type="Proteomes" id="UP000177001"/>
    </source>
</evidence>
<dbReference type="PANTHER" id="PTHR33154">
    <property type="entry name" value="TRANSCRIPTIONAL REGULATOR, ARSR FAMILY"/>
    <property type="match status" value="1"/>
</dbReference>
<evidence type="ECO:0000256" key="2">
    <source>
        <dbReference type="ARBA" id="ARBA00023125"/>
    </source>
</evidence>
<evidence type="ECO:0000256" key="3">
    <source>
        <dbReference type="ARBA" id="ARBA00023163"/>
    </source>
</evidence>
<evidence type="ECO:0000259" key="4">
    <source>
        <dbReference type="PROSITE" id="PS50987"/>
    </source>
</evidence>
<organism evidence="5 6">
    <name type="scientific">Candidatus Nomurabacteria bacterium RIFCSPLOWO2_01_FULL_36_16</name>
    <dbReference type="NCBI Taxonomy" id="1801767"/>
    <lineage>
        <taxon>Bacteria</taxon>
        <taxon>Candidatus Nomuraibacteriota</taxon>
    </lineage>
</organism>
<dbReference type="AlphaFoldDB" id="A0A1F6WY35"/>
<keyword evidence="1" id="KW-0805">Transcription regulation</keyword>
<dbReference type="GO" id="GO:0003677">
    <property type="term" value="F:DNA binding"/>
    <property type="evidence" value="ECO:0007669"/>
    <property type="project" value="UniProtKB-KW"/>
</dbReference>
<dbReference type="GO" id="GO:0003700">
    <property type="term" value="F:DNA-binding transcription factor activity"/>
    <property type="evidence" value="ECO:0007669"/>
    <property type="project" value="InterPro"/>
</dbReference>
<dbReference type="NCBIfam" id="NF033788">
    <property type="entry name" value="HTH_metalloreg"/>
    <property type="match status" value="1"/>
</dbReference>
<dbReference type="Pfam" id="PF01022">
    <property type="entry name" value="HTH_5"/>
    <property type="match status" value="1"/>
</dbReference>
<dbReference type="InterPro" id="IPR011991">
    <property type="entry name" value="ArsR-like_HTH"/>
</dbReference>
<dbReference type="EMBL" id="MFUR01000010">
    <property type="protein sequence ID" value="OGI86807.1"/>
    <property type="molecule type" value="Genomic_DNA"/>
</dbReference>
<dbReference type="Gene3D" id="1.10.10.10">
    <property type="entry name" value="Winged helix-like DNA-binding domain superfamily/Winged helix DNA-binding domain"/>
    <property type="match status" value="1"/>
</dbReference>
<keyword evidence="3" id="KW-0804">Transcription</keyword>
<keyword evidence="2" id="KW-0238">DNA-binding</keyword>